<dbReference type="Proteomes" id="UP000176037">
    <property type="component" value="Unassembled WGS sequence"/>
</dbReference>
<name>A0A1E8FCZ2_9ALTE</name>
<proteinExistence type="predicted"/>
<reference evidence="1 2" key="1">
    <citation type="submission" date="2016-09" db="EMBL/GenBank/DDBJ databases">
        <title>Alteromonas lipolytica, a new species isolated from sea water.</title>
        <authorList>
            <person name="Wu Y.-H."/>
            <person name="Cheng H."/>
            <person name="Xu X.-W."/>
        </authorList>
    </citation>
    <scope>NUCLEOTIDE SEQUENCE [LARGE SCALE GENOMIC DNA]</scope>
    <source>
        <strain evidence="1 2">JW12</strain>
    </source>
</reference>
<dbReference type="RefSeq" id="WP_070176734.1">
    <property type="nucleotide sequence ID" value="NZ_BMJR01000003.1"/>
</dbReference>
<organism evidence="1 2">
    <name type="scientific">Alteromonas lipolytica</name>
    <dbReference type="NCBI Taxonomy" id="1856405"/>
    <lineage>
        <taxon>Bacteria</taxon>
        <taxon>Pseudomonadati</taxon>
        <taxon>Pseudomonadota</taxon>
        <taxon>Gammaproteobacteria</taxon>
        <taxon>Alteromonadales</taxon>
        <taxon>Alteromonadaceae</taxon>
        <taxon>Alteromonas/Salinimonas group</taxon>
        <taxon>Alteromonas</taxon>
    </lineage>
</organism>
<evidence type="ECO:0000313" key="2">
    <source>
        <dbReference type="Proteomes" id="UP000176037"/>
    </source>
</evidence>
<keyword evidence="2" id="KW-1185">Reference proteome</keyword>
<dbReference type="EMBL" id="MJIC01000014">
    <property type="protein sequence ID" value="OFI33807.1"/>
    <property type="molecule type" value="Genomic_DNA"/>
</dbReference>
<dbReference type="AlphaFoldDB" id="A0A1E8FCZ2"/>
<comment type="caution">
    <text evidence="1">The sequence shown here is derived from an EMBL/GenBank/DDBJ whole genome shotgun (WGS) entry which is preliminary data.</text>
</comment>
<dbReference type="OrthoDB" id="9956807at2"/>
<gene>
    <name evidence="1" type="ORF">BFC17_19755</name>
</gene>
<evidence type="ECO:0000313" key="1">
    <source>
        <dbReference type="EMBL" id="OFI33807.1"/>
    </source>
</evidence>
<sequence length="157" mass="17362">MEDIISKVDSSPTLKYGSYTIHLSGSLLLLFFRGTWSEKCATDYARDVSRFRNEHGLEKFASIAVISDWQLGTPGAIETVSEVIRRGGETGMVAQFLLADGSNNLSLHIARQNVEKAFPGTITGQHLAEFIPELTKHNIEFNEQRVLAILQSNGYCG</sequence>
<protein>
    <submittedName>
        <fullName evidence="1">Uncharacterized protein</fullName>
    </submittedName>
</protein>
<accession>A0A1E8FCZ2</accession>